<dbReference type="PANTHER" id="PTHR31836:SF28">
    <property type="entry name" value="SRCR DOMAIN-CONTAINING PROTEIN-RELATED"/>
    <property type="match status" value="1"/>
</dbReference>
<evidence type="ECO:0000256" key="3">
    <source>
        <dbReference type="SAM" id="SignalP"/>
    </source>
</evidence>
<dbReference type="PANTHER" id="PTHR31836">
    <property type="match status" value="1"/>
</dbReference>
<dbReference type="SUPFAM" id="SSF50685">
    <property type="entry name" value="Barwin-like endoglucanases"/>
    <property type="match status" value="1"/>
</dbReference>
<evidence type="ECO:0000256" key="2">
    <source>
        <dbReference type="SAM" id="MobiDB-lite"/>
    </source>
</evidence>
<dbReference type="Proteomes" id="UP000246740">
    <property type="component" value="Unassembled WGS sequence"/>
</dbReference>
<protein>
    <recommendedName>
        <fullName evidence="6">RlpA-like protein double-psi beta-barrel domain-containing protein</fullName>
    </recommendedName>
</protein>
<dbReference type="CDD" id="cd22191">
    <property type="entry name" value="DPBB_RlpA_EXP_N-like"/>
    <property type="match status" value="1"/>
</dbReference>
<evidence type="ECO:0008006" key="6">
    <source>
        <dbReference type="Google" id="ProtNLM"/>
    </source>
</evidence>
<feature type="region of interest" description="Disordered" evidence="2">
    <location>
        <begin position="98"/>
        <end position="256"/>
    </location>
</feature>
<sequence>MASKTILFSLVALMLALLAANVSAEQPISHNATVRRHAAIMVARPARRSIDMGPAKRFEQKRQTAEQLAQAAELKKWNDDFQTKNAEWQQAAIAALNKGQTPPSYDEYWSGKSGSTSTGSSSSNNASTESSSSASDSSSSSDASSSDKSSSNNNSNKSSSTPSNKSSDSSSTSNNTDDSSSREEDCVEDESTTEDATPTSTASSEKSTATSNNKQLAKDNSNKESASQTTSSKAAASSTSSSAASSSSSSSSSTSGQGTYFAPGLGACGWTNSASDHIVAISHSLFDSFGTGNPNNNPACGHKIKANYQGKSTTVTVVDRCEGCAWGDLDFTATAFKELASLSVGRLSGVTWEWVGSAP</sequence>
<evidence type="ECO:0000256" key="1">
    <source>
        <dbReference type="ARBA" id="ARBA00022729"/>
    </source>
</evidence>
<keyword evidence="5" id="KW-1185">Reference proteome</keyword>
<name>A0A317XTN1_9BASI</name>
<dbReference type="EMBL" id="KZ819190">
    <property type="protein sequence ID" value="PWZ01617.1"/>
    <property type="molecule type" value="Genomic_DNA"/>
</dbReference>
<dbReference type="AlphaFoldDB" id="A0A317XTN1"/>
<feature type="compositionally biased region" description="Low complexity" evidence="2">
    <location>
        <begin position="225"/>
        <end position="255"/>
    </location>
</feature>
<proteinExistence type="predicted"/>
<dbReference type="Gene3D" id="2.40.40.10">
    <property type="entry name" value="RlpA-like domain"/>
    <property type="match status" value="1"/>
</dbReference>
<dbReference type="OrthoDB" id="406505at2759"/>
<dbReference type="InterPro" id="IPR051477">
    <property type="entry name" value="Expansin_CellWall"/>
</dbReference>
<organism evidence="4 5">
    <name type="scientific">Testicularia cyperi</name>
    <dbReference type="NCBI Taxonomy" id="1882483"/>
    <lineage>
        <taxon>Eukaryota</taxon>
        <taxon>Fungi</taxon>
        <taxon>Dikarya</taxon>
        <taxon>Basidiomycota</taxon>
        <taxon>Ustilaginomycotina</taxon>
        <taxon>Ustilaginomycetes</taxon>
        <taxon>Ustilaginales</taxon>
        <taxon>Anthracoideaceae</taxon>
        <taxon>Testicularia</taxon>
    </lineage>
</organism>
<feature type="compositionally biased region" description="Low complexity" evidence="2">
    <location>
        <begin position="110"/>
        <end position="178"/>
    </location>
</feature>
<keyword evidence="1 3" id="KW-0732">Signal</keyword>
<dbReference type="InterPro" id="IPR036908">
    <property type="entry name" value="RlpA-like_sf"/>
</dbReference>
<dbReference type="STRING" id="1882483.A0A317XTN1"/>
<feature type="compositionally biased region" description="Low complexity" evidence="2">
    <location>
        <begin position="196"/>
        <end position="211"/>
    </location>
</feature>
<dbReference type="InParanoid" id="A0A317XTN1"/>
<feature type="chain" id="PRO_5016273935" description="RlpA-like protein double-psi beta-barrel domain-containing protein" evidence="3">
    <location>
        <begin position="25"/>
        <end position="359"/>
    </location>
</feature>
<evidence type="ECO:0000313" key="5">
    <source>
        <dbReference type="Proteomes" id="UP000246740"/>
    </source>
</evidence>
<reference evidence="4 5" key="1">
    <citation type="journal article" date="2018" name="Mol. Biol. Evol.">
        <title>Broad Genomic Sampling Reveals a Smut Pathogenic Ancestry of the Fungal Clade Ustilaginomycotina.</title>
        <authorList>
            <person name="Kijpornyongpan T."/>
            <person name="Mondo S.J."/>
            <person name="Barry K."/>
            <person name="Sandor L."/>
            <person name="Lee J."/>
            <person name="Lipzen A."/>
            <person name="Pangilinan J."/>
            <person name="LaButti K."/>
            <person name="Hainaut M."/>
            <person name="Henrissat B."/>
            <person name="Grigoriev I.V."/>
            <person name="Spatafora J.W."/>
            <person name="Aime M.C."/>
        </authorList>
    </citation>
    <scope>NUCLEOTIDE SEQUENCE [LARGE SCALE GENOMIC DNA]</scope>
    <source>
        <strain evidence="4 5">MCA 3645</strain>
    </source>
</reference>
<feature type="signal peptide" evidence="3">
    <location>
        <begin position="1"/>
        <end position="24"/>
    </location>
</feature>
<accession>A0A317XTN1</accession>
<gene>
    <name evidence="4" type="ORF">BCV70DRAFT_77743</name>
</gene>
<evidence type="ECO:0000313" key="4">
    <source>
        <dbReference type="EMBL" id="PWZ01617.1"/>
    </source>
</evidence>